<gene>
    <name evidence="1" type="ORF">KVH43_04110</name>
</gene>
<accession>A0ABX8RDS1</accession>
<name>A0ABX8RDS1_9CLOT</name>
<organism evidence="1 2">
    <name type="scientific">Crassaminicella indica</name>
    <dbReference type="NCBI Taxonomy" id="2855394"/>
    <lineage>
        <taxon>Bacteria</taxon>
        <taxon>Bacillati</taxon>
        <taxon>Bacillota</taxon>
        <taxon>Clostridia</taxon>
        <taxon>Eubacteriales</taxon>
        <taxon>Clostridiaceae</taxon>
        <taxon>Crassaminicella</taxon>
    </lineage>
</organism>
<dbReference type="Proteomes" id="UP000886818">
    <property type="component" value="Chromosome"/>
</dbReference>
<dbReference type="EMBL" id="CP078093">
    <property type="protein sequence ID" value="QXM06911.1"/>
    <property type="molecule type" value="Genomic_DNA"/>
</dbReference>
<keyword evidence="2" id="KW-1185">Reference proteome</keyword>
<evidence type="ECO:0000313" key="2">
    <source>
        <dbReference type="Proteomes" id="UP000886818"/>
    </source>
</evidence>
<protein>
    <submittedName>
        <fullName evidence="1">Uncharacterized protein</fullName>
    </submittedName>
</protein>
<sequence length="284" mass="33561">MRKKEVAISIVIAILLALNIRMGYKLQEMQNSIEKVKSSVNHLDGRFSSIDRDIKMTLYDIRREHVWIIDKDYDIVNIDDKFDQAKVTFNWTFRDLGKNEKVYVLYGEENNGEIEKWSKIEAIHIGGLNYKAKAKLSYDKNYEFQVVAENKNSKKTGKLEDIDLYNKLMNRIDFEVYFPTMSNSQVEVFARIQNFYRGLEKLKIKSAKANIYYKEKLIKSVDITDVAEKECLHGEIDKWEYSNIFELDELFKDVGFEEMVDNVKIQIVVKDYLGREYKSKLEDF</sequence>
<proteinExistence type="predicted"/>
<evidence type="ECO:0000313" key="1">
    <source>
        <dbReference type="EMBL" id="QXM06911.1"/>
    </source>
</evidence>
<reference evidence="1" key="1">
    <citation type="submission" date="2021-07" db="EMBL/GenBank/DDBJ databases">
        <title>Complete genome sequence of Crassaminicella sp. 143-21, isolated from a deep-sea hydrothermal vent.</title>
        <authorList>
            <person name="Li X."/>
        </authorList>
    </citation>
    <scope>NUCLEOTIDE SEQUENCE</scope>
    <source>
        <strain evidence="1">143-21</strain>
    </source>
</reference>
<dbReference type="RefSeq" id="WP_218283604.1">
    <property type="nucleotide sequence ID" value="NZ_CP078093.1"/>
</dbReference>